<dbReference type="RefSeq" id="WP_112260395.1">
    <property type="nucleotide sequence ID" value="NZ_QMIG01000044.1"/>
</dbReference>
<dbReference type="InterPro" id="IPR036188">
    <property type="entry name" value="FAD/NAD-bd_sf"/>
</dbReference>
<comment type="cofactor">
    <cofactor evidence="1">
        <name>FAD</name>
        <dbReference type="ChEBI" id="CHEBI:57692"/>
    </cofactor>
</comment>
<name>A0A329QB04_9ACTN</name>
<dbReference type="Pfam" id="PF21274">
    <property type="entry name" value="Rng_hyd_C"/>
    <property type="match status" value="1"/>
</dbReference>
<reference evidence="5 6" key="1">
    <citation type="submission" date="2018-06" db="EMBL/GenBank/DDBJ databases">
        <title>Phytoactinopolyspora halophila sp. nov., a novel halophilic actinomycete isolated from a saline soil in China.</title>
        <authorList>
            <person name="Tang S.-K."/>
        </authorList>
    </citation>
    <scope>NUCLEOTIDE SEQUENCE [LARGE SCALE GENOMIC DNA]</scope>
    <source>
        <strain evidence="5 6">YIM 96934</strain>
    </source>
</reference>
<evidence type="ECO:0000256" key="3">
    <source>
        <dbReference type="ARBA" id="ARBA00022827"/>
    </source>
</evidence>
<dbReference type="PRINTS" id="PR00420">
    <property type="entry name" value="RNGMNOXGNASE"/>
</dbReference>
<evidence type="ECO:0000256" key="2">
    <source>
        <dbReference type="ARBA" id="ARBA00022630"/>
    </source>
</evidence>
<dbReference type="OrthoDB" id="8670884at2"/>
<dbReference type="GO" id="GO:0016709">
    <property type="term" value="F:oxidoreductase activity, acting on paired donors, with incorporation or reduction of molecular oxygen, NAD(P)H as one donor, and incorporation of one atom of oxygen"/>
    <property type="evidence" value="ECO:0007669"/>
    <property type="project" value="UniProtKB-ARBA"/>
</dbReference>
<dbReference type="PANTHER" id="PTHR43004">
    <property type="entry name" value="TRK SYSTEM POTASSIUM UPTAKE PROTEIN"/>
    <property type="match status" value="1"/>
</dbReference>
<keyword evidence="6" id="KW-1185">Reference proteome</keyword>
<feature type="domain" description="FAD-binding" evidence="4">
    <location>
        <begin position="5"/>
        <end position="361"/>
    </location>
</feature>
<dbReference type="GO" id="GO:0071949">
    <property type="term" value="F:FAD binding"/>
    <property type="evidence" value="ECO:0007669"/>
    <property type="project" value="InterPro"/>
</dbReference>
<dbReference type="Proteomes" id="UP000250462">
    <property type="component" value="Unassembled WGS sequence"/>
</dbReference>
<gene>
    <name evidence="5" type="ORF">DPM12_21450</name>
</gene>
<organism evidence="5 6">
    <name type="scientific">Phytoactinopolyspora halophila</name>
    <dbReference type="NCBI Taxonomy" id="1981511"/>
    <lineage>
        <taxon>Bacteria</taxon>
        <taxon>Bacillati</taxon>
        <taxon>Actinomycetota</taxon>
        <taxon>Actinomycetes</taxon>
        <taxon>Jiangellales</taxon>
        <taxon>Jiangellaceae</taxon>
        <taxon>Phytoactinopolyspora</taxon>
    </lineage>
</organism>
<evidence type="ECO:0000256" key="1">
    <source>
        <dbReference type="ARBA" id="ARBA00001974"/>
    </source>
</evidence>
<accession>A0A329QB04</accession>
<proteinExistence type="predicted"/>
<protein>
    <recommendedName>
        <fullName evidence="4">FAD-binding domain-containing protein</fullName>
    </recommendedName>
</protein>
<keyword evidence="3" id="KW-0274">FAD</keyword>
<keyword evidence="2" id="KW-0285">Flavoprotein</keyword>
<dbReference type="Gene3D" id="3.50.50.60">
    <property type="entry name" value="FAD/NAD(P)-binding domain"/>
    <property type="match status" value="1"/>
</dbReference>
<sequence>MSEIQTDVLVVGAGPSGLAVAAVLARYGVDFQVVDAKSGPVEQSRAALVHVRTLELLDRLDLAEAAVARGVKVNTVEIAERGRQAGSFPLVDREAAQTTPYPYALGLEQHQTEHLLAEHLTSWRRPVKWGVALEALTVRVEGARAVVRREDGVQDAITARWVVGADGARSRVRHALGIGLRGGTFGQTGLLADLDLELPHREELRPGTLRLNLTRGGFVGLFALPSGRYRLFGAVPPNLTTAQRGTQVSHEAYAEVTPPDLQRWLDEYFALDARIHHTTWTALYRIHSRCAEHFRTGDIFLVGDAAHLHSPAGGQGMNLGLGDGFNLGWKLALVATGQAHETLLDSYESERYPIARAVLRGSDRGFALETTPNPLARWLRANIGTRLITPLTRLRSVRAAIFKLFSQTWIRYPHSLVTANDKRHRGRPRPGDRAPFGHLDTAHGKASVFDLCGGTAHHLLFFHGPTPSPDLPSVRTAIQSLVSAYAIPIEVHDVSADQTGLHARYGVTAPSLFLIRPDGYISYIGTPDELQRLEAHLDHIYVRRQRGDPARPN</sequence>
<dbReference type="EMBL" id="QMIG01000044">
    <property type="protein sequence ID" value="RAW09417.1"/>
    <property type="molecule type" value="Genomic_DNA"/>
</dbReference>
<dbReference type="PANTHER" id="PTHR43004:SF19">
    <property type="entry name" value="BINDING MONOOXYGENASE, PUTATIVE (JCVI)-RELATED"/>
    <property type="match status" value="1"/>
</dbReference>
<evidence type="ECO:0000313" key="5">
    <source>
        <dbReference type="EMBL" id="RAW09417.1"/>
    </source>
</evidence>
<comment type="caution">
    <text evidence="5">The sequence shown here is derived from an EMBL/GenBank/DDBJ whole genome shotgun (WGS) entry which is preliminary data.</text>
</comment>
<dbReference type="InterPro" id="IPR002938">
    <property type="entry name" value="FAD-bd"/>
</dbReference>
<dbReference type="InterPro" id="IPR050641">
    <property type="entry name" value="RIFMO-like"/>
</dbReference>
<evidence type="ECO:0000259" key="4">
    <source>
        <dbReference type="Pfam" id="PF01494"/>
    </source>
</evidence>
<dbReference type="Gene3D" id="3.30.70.2450">
    <property type="match status" value="1"/>
</dbReference>
<dbReference type="Gene3D" id="3.40.30.120">
    <property type="match status" value="1"/>
</dbReference>
<dbReference type="AlphaFoldDB" id="A0A329QB04"/>
<dbReference type="Pfam" id="PF01494">
    <property type="entry name" value="FAD_binding_3"/>
    <property type="match status" value="1"/>
</dbReference>
<evidence type="ECO:0000313" key="6">
    <source>
        <dbReference type="Proteomes" id="UP000250462"/>
    </source>
</evidence>
<dbReference type="SUPFAM" id="SSF51905">
    <property type="entry name" value="FAD/NAD(P)-binding domain"/>
    <property type="match status" value="1"/>
</dbReference>